<keyword evidence="3" id="KW-1185">Reference proteome</keyword>
<dbReference type="Gene3D" id="1.40.20.10">
    <property type="entry name" value="CHAD domain"/>
    <property type="match status" value="1"/>
</dbReference>
<organism evidence="2 3">
    <name type="scientific">Ferrimonas aestuarii</name>
    <dbReference type="NCBI Taxonomy" id="2569539"/>
    <lineage>
        <taxon>Bacteria</taxon>
        <taxon>Pseudomonadati</taxon>
        <taxon>Pseudomonadota</taxon>
        <taxon>Gammaproteobacteria</taxon>
        <taxon>Alteromonadales</taxon>
        <taxon>Ferrimonadaceae</taxon>
        <taxon>Ferrimonas</taxon>
    </lineage>
</organism>
<dbReference type="PANTHER" id="PTHR39339:SF1">
    <property type="entry name" value="CHAD DOMAIN-CONTAINING PROTEIN"/>
    <property type="match status" value="1"/>
</dbReference>
<reference evidence="2 3" key="1">
    <citation type="submission" date="2019-04" db="EMBL/GenBank/DDBJ databases">
        <authorList>
            <person name="Hwang J.C."/>
        </authorList>
    </citation>
    <scope>NUCLEOTIDE SEQUENCE [LARGE SCALE GENOMIC DNA]</scope>
    <source>
        <strain evidence="2 3">IMCC35002</strain>
    </source>
</reference>
<sequence length="255" mass="29732">MGIRVEKALQQRVELCYRAAIDCGWQINLDGDTEPLHHYRVGLRKCRALLKLYGDWLAPELAQALVASIGQQARVSNRMRDLDVLAKAHWLPQEATEEVANWRRQCFSRLLIALGELTRERQLVFALLACSWKSPSGGKQSFKRVTDKVAMRVERRCDKRLKSAQASQRAEDWHRLRISIKYRRYLKELCLPELDWQQDKRLQDALGEFNDSCAQLAIIDELGNQNRRQWLQDAKEILNTRVKTQLQQLNNLQIV</sequence>
<dbReference type="Proteomes" id="UP000305675">
    <property type="component" value="Unassembled WGS sequence"/>
</dbReference>
<dbReference type="PANTHER" id="PTHR39339">
    <property type="entry name" value="SLR1444 PROTEIN"/>
    <property type="match status" value="1"/>
</dbReference>
<feature type="domain" description="CHAD" evidence="1">
    <location>
        <begin position="1"/>
        <end position="255"/>
    </location>
</feature>
<gene>
    <name evidence="2" type="ORF">FCL42_02510</name>
</gene>
<dbReference type="InterPro" id="IPR038186">
    <property type="entry name" value="CHAD_dom_sf"/>
</dbReference>
<protein>
    <submittedName>
        <fullName evidence="2">CHAD domain-containing protein</fullName>
    </submittedName>
</protein>
<dbReference type="SMART" id="SM00880">
    <property type="entry name" value="CHAD"/>
    <property type="match status" value="1"/>
</dbReference>
<comment type="caution">
    <text evidence="2">The sequence shown here is derived from an EMBL/GenBank/DDBJ whole genome shotgun (WGS) entry which is preliminary data.</text>
</comment>
<dbReference type="PROSITE" id="PS51708">
    <property type="entry name" value="CHAD"/>
    <property type="match status" value="1"/>
</dbReference>
<dbReference type="Pfam" id="PF05235">
    <property type="entry name" value="CHAD"/>
    <property type="match status" value="1"/>
</dbReference>
<evidence type="ECO:0000259" key="1">
    <source>
        <dbReference type="PROSITE" id="PS51708"/>
    </source>
</evidence>
<evidence type="ECO:0000313" key="3">
    <source>
        <dbReference type="Proteomes" id="UP000305675"/>
    </source>
</evidence>
<dbReference type="OrthoDB" id="9810154at2"/>
<dbReference type="RefSeq" id="WP_136861787.1">
    <property type="nucleotide sequence ID" value="NZ_SWCJ01000001.1"/>
</dbReference>
<accession>A0A4U1BTW5</accession>
<evidence type="ECO:0000313" key="2">
    <source>
        <dbReference type="EMBL" id="TKB58639.1"/>
    </source>
</evidence>
<dbReference type="EMBL" id="SWCJ01000001">
    <property type="protein sequence ID" value="TKB58639.1"/>
    <property type="molecule type" value="Genomic_DNA"/>
</dbReference>
<name>A0A4U1BTW5_9GAMM</name>
<proteinExistence type="predicted"/>
<dbReference type="AlphaFoldDB" id="A0A4U1BTW5"/>
<dbReference type="InterPro" id="IPR007899">
    <property type="entry name" value="CHAD_dom"/>
</dbReference>